<dbReference type="PANTHER" id="PTHR30625">
    <property type="entry name" value="PROTEIN TOLQ"/>
    <property type="match status" value="1"/>
</dbReference>
<name>X0WLJ8_9ZZZZ</name>
<dbReference type="AlphaFoldDB" id="X0WLJ8"/>
<evidence type="ECO:0000256" key="5">
    <source>
        <dbReference type="ARBA" id="ARBA00022692"/>
    </source>
</evidence>
<keyword evidence="7 9" id="KW-1133">Transmembrane helix</keyword>
<evidence type="ECO:0000256" key="3">
    <source>
        <dbReference type="ARBA" id="ARBA00022448"/>
    </source>
</evidence>
<comment type="similarity">
    <text evidence="2">Belongs to the ExbB/TolQ family.</text>
</comment>
<evidence type="ECO:0000259" key="10">
    <source>
        <dbReference type="Pfam" id="PF01618"/>
    </source>
</evidence>
<dbReference type="EMBL" id="BARS01030634">
    <property type="protein sequence ID" value="GAG24097.1"/>
    <property type="molecule type" value="Genomic_DNA"/>
</dbReference>
<keyword evidence="3" id="KW-0813">Transport</keyword>
<comment type="caution">
    <text evidence="11">The sequence shown here is derived from an EMBL/GenBank/DDBJ whole genome shotgun (WGS) entry which is preliminary data.</text>
</comment>
<keyword evidence="4" id="KW-1003">Cell membrane</keyword>
<evidence type="ECO:0000256" key="9">
    <source>
        <dbReference type="SAM" id="Phobius"/>
    </source>
</evidence>
<reference evidence="11" key="1">
    <citation type="journal article" date="2014" name="Front. Microbiol.">
        <title>High frequency of phylogenetically diverse reductive dehalogenase-homologous genes in deep subseafloor sedimentary metagenomes.</title>
        <authorList>
            <person name="Kawai M."/>
            <person name="Futagami T."/>
            <person name="Toyoda A."/>
            <person name="Takaki Y."/>
            <person name="Nishi S."/>
            <person name="Hori S."/>
            <person name="Arai W."/>
            <person name="Tsubouchi T."/>
            <person name="Morono Y."/>
            <person name="Uchiyama I."/>
            <person name="Ito T."/>
            <person name="Fujiyama A."/>
            <person name="Inagaki F."/>
            <person name="Takami H."/>
        </authorList>
    </citation>
    <scope>NUCLEOTIDE SEQUENCE</scope>
    <source>
        <strain evidence="11">Expedition CK06-06</strain>
    </source>
</reference>
<evidence type="ECO:0000256" key="7">
    <source>
        <dbReference type="ARBA" id="ARBA00022989"/>
    </source>
</evidence>
<feature type="domain" description="MotA/TolQ/ExbB proton channel" evidence="10">
    <location>
        <begin position="42"/>
        <end position="162"/>
    </location>
</feature>
<keyword evidence="5 9" id="KW-0812">Transmembrane</keyword>
<evidence type="ECO:0000256" key="4">
    <source>
        <dbReference type="ARBA" id="ARBA00022475"/>
    </source>
</evidence>
<feature type="non-terminal residue" evidence="11">
    <location>
        <position position="1"/>
    </location>
</feature>
<evidence type="ECO:0000256" key="6">
    <source>
        <dbReference type="ARBA" id="ARBA00022927"/>
    </source>
</evidence>
<dbReference type="PANTHER" id="PTHR30625:SF15">
    <property type="entry name" value="BIOPOLYMER TRANSPORT PROTEIN EXBB"/>
    <property type="match status" value="1"/>
</dbReference>
<dbReference type="InterPro" id="IPR050790">
    <property type="entry name" value="ExbB/TolQ_transport"/>
</dbReference>
<evidence type="ECO:0000256" key="1">
    <source>
        <dbReference type="ARBA" id="ARBA00004651"/>
    </source>
</evidence>
<keyword evidence="8 9" id="KW-0472">Membrane</keyword>
<dbReference type="InterPro" id="IPR002898">
    <property type="entry name" value="MotA_ExbB_proton_chnl"/>
</dbReference>
<proteinExistence type="inferred from homology"/>
<feature type="transmembrane region" description="Helical" evidence="9">
    <location>
        <begin position="126"/>
        <end position="150"/>
    </location>
</feature>
<keyword evidence="6" id="KW-0653">Protein transport</keyword>
<evidence type="ECO:0000256" key="8">
    <source>
        <dbReference type="ARBA" id="ARBA00023136"/>
    </source>
</evidence>
<organism evidence="11">
    <name type="scientific">marine sediment metagenome</name>
    <dbReference type="NCBI Taxonomy" id="412755"/>
    <lineage>
        <taxon>unclassified sequences</taxon>
        <taxon>metagenomes</taxon>
        <taxon>ecological metagenomes</taxon>
    </lineage>
</organism>
<dbReference type="GO" id="GO:0005886">
    <property type="term" value="C:plasma membrane"/>
    <property type="evidence" value="ECO:0007669"/>
    <property type="project" value="UniProtKB-SubCell"/>
</dbReference>
<sequence>LVLERLIYLVFTKTPPLLIQNVLPCLERHDVEAAREVLRRSRTPAARVLLAGIESMGKNEEERGAAMESALLAEVPKMERSLSLLGALAGVAPLLGLLGTVSGMIATFDTISAAGTSNPRLLSGGISEALITTQLGLMVAIPLLLAHAWLRRWVERREAMLEHNAVQVFGIGGRVEDEPE</sequence>
<protein>
    <recommendedName>
        <fullName evidence="10">MotA/TolQ/ExbB proton channel domain-containing protein</fullName>
    </recommendedName>
</protein>
<accession>X0WLJ8</accession>
<evidence type="ECO:0000313" key="11">
    <source>
        <dbReference type="EMBL" id="GAG24097.1"/>
    </source>
</evidence>
<dbReference type="Pfam" id="PF01618">
    <property type="entry name" value="MotA_ExbB"/>
    <property type="match status" value="1"/>
</dbReference>
<evidence type="ECO:0000256" key="2">
    <source>
        <dbReference type="ARBA" id="ARBA00010442"/>
    </source>
</evidence>
<comment type="subcellular location">
    <subcellularLocation>
        <location evidence="1">Cell membrane</location>
        <topology evidence="1">Multi-pass membrane protein</topology>
    </subcellularLocation>
</comment>
<feature type="transmembrane region" description="Helical" evidence="9">
    <location>
        <begin position="82"/>
        <end position="106"/>
    </location>
</feature>
<gene>
    <name evidence="11" type="ORF">S01H1_47762</name>
</gene>
<dbReference type="GO" id="GO:0017038">
    <property type="term" value="P:protein import"/>
    <property type="evidence" value="ECO:0007669"/>
    <property type="project" value="TreeGrafter"/>
</dbReference>